<evidence type="ECO:0000313" key="3">
    <source>
        <dbReference type="Proteomes" id="UP000007886"/>
    </source>
</evidence>
<accession>A0AAI8MFM4</accession>
<reference evidence="2 3" key="1">
    <citation type="journal article" date="2012" name="Microbes Environ.">
        <title>Complete genome sequence of Bradyrhizobium sp. S23321: insights into symbiosis evolution in soil oligotrophs.</title>
        <authorList>
            <person name="Okubo T."/>
            <person name="Tsukui T."/>
            <person name="Maita H."/>
            <person name="Okamoto S."/>
            <person name="Oshima K."/>
            <person name="Fujisawa T."/>
            <person name="Saito A."/>
            <person name="Futamata H."/>
            <person name="Hattori R."/>
            <person name="Shimomura Y."/>
            <person name="Haruta S."/>
            <person name="Morimoto S."/>
            <person name="Wang Y."/>
            <person name="Sakai Y."/>
            <person name="Hattori M."/>
            <person name="Aizawa S."/>
            <person name="Nagashima K.V.P."/>
            <person name="Masuda S."/>
            <person name="Hattori T."/>
            <person name="Yamashita A."/>
            <person name="Bao Z."/>
            <person name="Hayatsu M."/>
            <person name="Kajiya-Kanegae H."/>
            <person name="Yoshinaga I."/>
            <person name="Sakamoto K."/>
            <person name="Toyota K."/>
            <person name="Nakao M."/>
            <person name="Kohara M."/>
            <person name="Anda M."/>
            <person name="Niwa R."/>
            <person name="Jung-Hwan P."/>
            <person name="Sameshima-Saito R."/>
            <person name="Tokuda S."/>
            <person name="Yamamoto S."/>
            <person name="Yamamoto S."/>
            <person name="Yokoyama T."/>
            <person name="Akutsu T."/>
            <person name="Nakamura Y."/>
            <person name="Nakahira-Yanaka Y."/>
            <person name="Takada Hoshino Y."/>
            <person name="Hirakawa H."/>
            <person name="Mitsui H."/>
            <person name="Terasawa K."/>
            <person name="Itakura M."/>
            <person name="Sato S."/>
            <person name="Ikeda-Ohtsubo W."/>
            <person name="Sakakura N."/>
            <person name="Kaminuma E."/>
            <person name="Minamisawa K."/>
        </authorList>
    </citation>
    <scope>NUCLEOTIDE SEQUENCE [LARGE SCALE GENOMIC DNA]</scope>
    <source>
        <strain evidence="2 3">S23321</strain>
    </source>
</reference>
<organism evidence="2 3">
    <name type="scientific">Bradyrhizobium cosmicum</name>
    <dbReference type="NCBI Taxonomy" id="1404864"/>
    <lineage>
        <taxon>Bacteria</taxon>
        <taxon>Pseudomonadati</taxon>
        <taxon>Pseudomonadota</taxon>
        <taxon>Alphaproteobacteria</taxon>
        <taxon>Hyphomicrobiales</taxon>
        <taxon>Nitrobacteraceae</taxon>
        <taxon>Bradyrhizobium</taxon>
    </lineage>
</organism>
<keyword evidence="3" id="KW-1185">Reference proteome</keyword>
<dbReference type="AlphaFoldDB" id="A0AAI8MFM4"/>
<name>A0AAI8MFM4_9BRAD</name>
<evidence type="ECO:0000313" key="2">
    <source>
        <dbReference type="EMBL" id="BAL77058.1"/>
    </source>
</evidence>
<evidence type="ECO:0000259" key="1">
    <source>
        <dbReference type="Pfam" id="PF13392"/>
    </source>
</evidence>
<protein>
    <recommendedName>
        <fullName evidence="1">HNH nuclease domain-containing protein</fullName>
    </recommendedName>
</protein>
<dbReference type="SUPFAM" id="SSF54060">
    <property type="entry name" value="His-Me finger endonucleases"/>
    <property type="match status" value="1"/>
</dbReference>
<dbReference type="Gene3D" id="3.90.75.20">
    <property type="match status" value="1"/>
</dbReference>
<gene>
    <name evidence="2" type="ORF">S23_38630</name>
</gene>
<sequence>MSDLPDLSATPWRRIWLSEREPIWTLVDAADFEWLAVNVWNVSWGSRTPWQKYAKRNVGRSRATLRMHREIMIAADPRDEVFIAGRHVDHINGQTLDNRRANLRWATNKENSGNRTLRAKIPTLEQIVQRLMADALAAGECHQLEDIPFD</sequence>
<dbReference type="Proteomes" id="UP000007886">
    <property type="component" value="Chromosome"/>
</dbReference>
<dbReference type="InterPro" id="IPR044925">
    <property type="entry name" value="His-Me_finger_sf"/>
</dbReference>
<dbReference type="InterPro" id="IPR003615">
    <property type="entry name" value="HNH_nuc"/>
</dbReference>
<dbReference type="EMBL" id="AP012279">
    <property type="protein sequence ID" value="BAL77058.1"/>
    <property type="molecule type" value="Genomic_DNA"/>
</dbReference>
<dbReference type="KEGG" id="brs:S23_38630"/>
<dbReference type="Pfam" id="PF13392">
    <property type="entry name" value="HNH_3"/>
    <property type="match status" value="1"/>
</dbReference>
<proteinExistence type="predicted"/>
<feature type="domain" description="HNH nuclease" evidence="1">
    <location>
        <begin position="85"/>
        <end position="112"/>
    </location>
</feature>